<protein>
    <submittedName>
        <fullName evidence="1">Uncharacterized protein</fullName>
    </submittedName>
</protein>
<gene>
    <name evidence="1" type="ORF">GLOINDRAFT_91840</name>
</gene>
<sequence length="102" mass="12045">MIVISGTMAGNLKHGIKMKIVSRQSLPQSEIRNDRRVFWLKNRLKRYLKNTKNNSTSLVFYITVYKKNLKYSGYRKYGDSEIRRFNDTISTITLLVLQIQQN</sequence>
<reference evidence="1" key="1">
    <citation type="submission" date="2013-07" db="EMBL/GenBank/DDBJ databases">
        <title>The genome of an arbuscular mycorrhizal fungus provides insights into the evolution of the oldest plant symbiosis.</title>
        <authorList>
            <consortium name="DOE Joint Genome Institute"/>
            <person name="Tisserant E."/>
            <person name="Malbreil M."/>
            <person name="Kuo A."/>
            <person name="Kohler A."/>
            <person name="Symeonidi A."/>
            <person name="Balestrini R."/>
            <person name="Charron P."/>
            <person name="Duensing N."/>
            <person name="Frei-dit-Frey N."/>
            <person name="Gianinazzi-Pearson V."/>
            <person name="Gilbert B."/>
            <person name="Handa Y."/>
            <person name="Hijri M."/>
            <person name="Kaul R."/>
            <person name="Kawaguchi M."/>
            <person name="Krajinski F."/>
            <person name="Lammers P."/>
            <person name="Lapierre D."/>
            <person name="Masclaux F.G."/>
            <person name="Murat C."/>
            <person name="Morin E."/>
            <person name="Ndikumana S."/>
            <person name="Pagni M."/>
            <person name="Petitpierre D."/>
            <person name="Requena N."/>
            <person name="Rosikiewicz P."/>
            <person name="Riley R."/>
            <person name="Saito K."/>
            <person name="San Clemente H."/>
            <person name="Shapiro H."/>
            <person name="van Tuinen D."/>
            <person name="Becard G."/>
            <person name="Bonfante P."/>
            <person name="Paszkowski U."/>
            <person name="Shachar-Hill Y."/>
            <person name="Young J.P."/>
            <person name="Sanders I.R."/>
            <person name="Henrissat B."/>
            <person name="Rensing S.A."/>
            <person name="Grigoriev I.V."/>
            <person name="Corradi N."/>
            <person name="Roux C."/>
            <person name="Martin F."/>
        </authorList>
    </citation>
    <scope>NUCLEOTIDE SEQUENCE</scope>
    <source>
        <strain evidence="1">DAOM 197198</strain>
    </source>
</reference>
<accession>U9UPB5</accession>
<name>U9UPB5_RHIID</name>
<proteinExistence type="predicted"/>
<organism evidence="1">
    <name type="scientific">Rhizophagus irregularis (strain DAOM 181602 / DAOM 197198 / MUCL 43194)</name>
    <name type="common">Arbuscular mycorrhizal fungus</name>
    <name type="synonym">Glomus intraradices</name>
    <dbReference type="NCBI Taxonomy" id="747089"/>
    <lineage>
        <taxon>Eukaryota</taxon>
        <taxon>Fungi</taxon>
        <taxon>Fungi incertae sedis</taxon>
        <taxon>Mucoromycota</taxon>
        <taxon>Glomeromycotina</taxon>
        <taxon>Glomeromycetes</taxon>
        <taxon>Glomerales</taxon>
        <taxon>Glomeraceae</taxon>
        <taxon>Rhizophagus</taxon>
    </lineage>
</organism>
<evidence type="ECO:0000313" key="1">
    <source>
        <dbReference type="EMBL" id="ESA21522.1"/>
    </source>
</evidence>
<dbReference type="AlphaFoldDB" id="U9UPB5"/>
<dbReference type="HOGENOM" id="CLU_2278897_0_0_1"/>
<dbReference type="EMBL" id="KI276341">
    <property type="protein sequence ID" value="ESA21522.1"/>
    <property type="molecule type" value="Genomic_DNA"/>
</dbReference>